<feature type="signal peptide" evidence="1">
    <location>
        <begin position="1"/>
        <end position="20"/>
    </location>
</feature>
<dbReference type="AlphaFoldDB" id="A0A1Y2AIQ1"/>
<protein>
    <submittedName>
        <fullName evidence="2">Uncharacterized protein</fullName>
    </submittedName>
</protein>
<reference evidence="2 3" key="1">
    <citation type="submission" date="2016-08" db="EMBL/GenBank/DDBJ databases">
        <title>A Parts List for Fungal Cellulosomes Revealed by Comparative Genomics.</title>
        <authorList>
            <consortium name="DOE Joint Genome Institute"/>
            <person name="Haitjema C.H."/>
            <person name="Gilmore S.P."/>
            <person name="Henske J.K."/>
            <person name="Solomon K.V."/>
            <person name="De Groot R."/>
            <person name="Kuo A."/>
            <person name="Mondo S.J."/>
            <person name="Salamov A.A."/>
            <person name="Labutti K."/>
            <person name="Zhao Z."/>
            <person name="Chiniquy J."/>
            <person name="Barry K."/>
            <person name="Brewer H.M."/>
            <person name="Purvine S.O."/>
            <person name="Wright A.T."/>
            <person name="Boxma B."/>
            <person name="Van Alen T."/>
            <person name="Hackstein J.H."/>
            <person name="Baker S.E."/>
            <person name="Grigoriev I.V."/>
            <person name="O'Malley M.A."/>
        </authorList>
    </citation>
    <scope>NUCLEOTIDE SEQUENCE [LARGE SCALE GENOMIC DNA]</scope>
    <source>
        <strain evidence="2 3">G1</strain>
    </source>
</reference>
<name>A0A1Y2AIQ1_9FUNG</name>
<sequence length="291" mass="32910">MKFTTQFFTLVAASIALVYSYPNEKGEDLSEKKPENTDGSKFSDFFADLFSKDSNEDNNEDTSKNDNFSNGLIDSSCENALDEYEDCLSDDSFFDKENTEMVCNIYNSQKCQKLFQEGVNIIPECKDIGKTMKFLVERIIKLANFDLSYKCTKDEKGQYCPLDVFNADERHHKKEGKTSNTSKEDDKLYSEALTETCKSQKCTNALLNTLSELEAIENELKSLFSSIGDIPSKFKREDDEKRTHDAEEFLLANNCTELAAKLKSVTSDASSSYKFGSALFISLGLLLFTLF</sequence>
<feature type="chain" id="PRO_5012033630" evidence="1">
    <location>
        <begin position="21"/>
        <end position="291"/>
    </location>
</feature>
<dbReference type="Proteomes" id="UP000193920">
    <property type="component" value="Unassembled WGS sequence"/>
</dbReference>
<evidence type="ECO:0000313" key="2">
    <source>
        <dbReference type="EMBL" id="ORY22352.1"/>
    </source>
</evidence>
<comment type="caution">
    <text evidence="2">The sequence shown here is derived from an EMBL/GenBank/DDBJ whole genome shotgun (WGS) entry which is preliminary data.</text>
</comment>
<dbReference type="EMBL" id="MCOG01000249">
    <property type="protein sequence ID" value="ORY22352.1"/>
    <property type="molecule type" value="Genomic_DNA"/>
</dbReference>
<keyword evidence="3" id="KW-1185">Reference proteome</keyword>
<dbReference type="OrthoDB" id="10653111at2759"/>
<keyword evidence="1" id="KW-0732">Signal</keyword>
<gene>
    <name evidence="2" type="ORF">LY90DRAFT_675899</name>
</gene>
<evidence type="ECO:0000256" key="1">
    <source>
        <dbReference type="SAM" id="SignalP"/>
    </source>
</evidence>
<proteinExistence type="predicted"/>
<accession>A0A1Y2AIQ1</accession>
<feature type="non-terminal residue" evidence="2">
    <location>
        <position position="1"/>
    </location>
</feature>
<organism evidence="2 3">
    <name type="scientific">Neocallimastix californiae</name>
    <dbReference type="NCBI Taxonomy" id="1754190"/>
    <lineage>
        <taxon>Eukaryota</taxon>
        <taxon>Fungi</taxon>
        <taxon>Fungi incertae sedis</taxon>
        <taxon>Chytridiomycota</taxon>
        <taxon>Chytridiomycota incertae sedis</taxon>
        <taxon>Neocallimastigomycetes</taxon>
        <taxon>Neocallimastigales</taxon>
        <taxon>Neocallimastigaceae</taxon>
        <taxon>Neocallimastix</taxon>
    </lineage>
</organism>
<evidence type="ECO:0000313" key="3">
    <source>
        <dbReference type="Proteomes" id="UP000193920"/>
    </source>
</evidence>